<evidence type="ECO:0000256" key="1">
    <source>
        <dbReference type="SAM" id="SignalP"/>
    </source>
</evidence>
<sequence length="127" mass="13550">MGGERGGALAAALVVIVVAVATIAEAKQYHVTWSIPSVPDYMDVTMDDTVLFVFDRLPMSLIQVYDKDSYDACNKVSARAKVLQTETTATPTVTIGPGNLTAGPNYFIDGNTNHCDVGGTKIQINLN</sequence>
<accession>A0A9N7RPX4</accession>
<dbReference type="GO" id="GO:0009055">
    <property type="term" value="F:electron transfer activity"/>
    <property type="evidence" value="ECO:0007669"/>
    <property type="project" value="InterPro"/>
</dbReference>
<protein>
    <recommendedName>
        <fullName evidence="2">Phytocyanin domain-containing protein</fullName>
    </recommendedName>
</protein>
<comment type="caution">
    <text evidence="3">The sequence shown here is derived from an EMBL/GenBank/DDBJ whole genome shotgun (WGS) entry which is preliminary data.</text>
</comment>
<dbReference type="InterPro" id="IPR003245">
    <property type="entry name" value="Phytocyanin_dom"/>
</dbReference>
<dbReference type="AlphaFoldDB" id="A0A9N7RPX4"/>
<dbReference type="SUPFAM" id="SSF49503">
    <property type="entry name" value="Cupredoxins"/>
    <property type="match status" value="1"/>
</dbReference>
<dbReference type="Gene3D" id="2.60.40.420">
    <property type="entry name" value="Cupredoxins - blue copper proteins"/>
    <property type="match status" value="1"/>
</dbReference>
<gene>
    <name evidence="3" type="ORF">SHERM_05599</name>
</gene>
<feature type="domain" description="Phytocyanin" evidence="2">
    <location>
        <begin position="46"/>
        <end position="118"/>
    </location>
</feature>
<reference evidence="3" key="1">
    <citation type="submission" date="2019-12" db="EMBL/GenBank/DDBJ databases">
        <authorList>
            <person name="Scholes J."/>
        </authorList>
    </citation>
    <scope>NUCLEOTIDE SEQUENCE</scope>
</reference>
<keyword evidence="4" id="KW-1185">Reference proteome</keyword>
<dbReference type="InterPro" id="IPR008972">
    <property type="entry name" value="Cupredoxin"/>
</dbReference>
<dbReference type="Pfam" id="PF02298">
    <property type="entry name" value="Cu_bind_like"/>
    <property type="match status" value="1"/>
</dbReference>
<organism evidence="3 4">
    <name type="scientific">Striga hermonthica</name>
    <name type="common">Purple witchweed</name>
    <name type="synonym">Buchnera hermonthica</name>
    <dbReference type="NCBI Taxonomy" id="68872"/>
    <lineage>
        <taxon>Eukaryota</taxon>
        <taxon>Viridiplantae</taxon>
        <taxon>Streptophyta</taxon>
        <taxon>Embryophyta</taxon>
        <taxon>Tracheophyta</taxon>
        <taxon>Spermatophyta</taxon>
        <taxon>Magnoliopsida</taxon>
        <taxon>eudicotyledons</taxon>
        <taxon>Gunneridae</taxon>
        <taxon>Pentapetalae</taxon>
        <taxon>asterids</taxon>
        <taxon>lamiids</taxon>
        <taxon>Lamiales</taxon>
        <taxon>Orobanchaceae</taxon>
        <taxon>Buchnereae</taxon>
        <taxon>Striga</taxon>
    </lineage>
</organism>
<evidence type="ECO:0000259" key="2">
    <source>
        <dbReference type="Pfam" id="PF02298"/>
    </source>
</evidence>
<name>A0A9N7RPX4_STRHE</name>
<evidence type="ECO:0000313" key="4">
    <source>
        <dbReference type="Proteomes" id="UP001153555"/>
    </source>
</evidence>
<feature type="signal peptide" evidence="1">
    <location>
        <begin position="1"/>
        <end position="26"/>
    </location>
</feature>
<dbReference type="Proteomes" id="UP001153555">
    <property type="component" value="Unassembled WGS sequence"/>
</dbReference>
<feature type="chain" id="PRO_5040511431" description="Phytocyanin domain-containing protein" evidence="1">
    <location>
        <begin position="27"/>
        <end position="127"/>
    </location>
</feature>
<evidence type="ECO:0000313" key="3">
    <source>
        <dbReference type="EMBL" id="CAA0839028.1"/>
    </source>
</evidence>
<keyword evidence="1" id="KW-0732">Signal</keyword>
<dbReference type="EMBL" id="CACSLK010031421">
    <property type="protein sequence ID" value="CAA0839028.1"/>
    <property type="molecule type" value="Genomic_DNA"/>
</dbReference>
<proteinExistence type="predicted"/>